<dbReference type="EMBL" id="LBWE01000008">
    <property type="protein sequence ID" value="KKR01382.1"/>
    <property type="molecule type" value="Genomic_DNA"/>
</dbReference>
<feature type="transmembrane region" description="Helical" evidence="1">
    <location>
        <begin position="95"/>
        <end position="117"/>
    </location>
</feature>
<keyword evidence="1" id="KW-0472">Membrane</keyword>
<organism evidence="3 4">
    <name type="scientific">Candidatus Nomurabacteria bacterium GW2011_GWD2_39_12</name>
    <dbReference type="NCBI Taxonomy" id="1618759"/>
    <lineage>
        <taxon>Bacteria</taxon>
        <taxon>Candidatus Nomuraibacteriota</taxon>
    </lineage>
</organism>
<dbReference type="Proteomes" id="UP000033998">
    <property type="component" value="Unassembled WGS sequence"/>
</dbReference>
<feature type="transmembrane region" description="Helical" evidence="1">
    <location>
        <begin position="123"/>
        <end position="143"/>
    </location>
</feature>
<accession>A0A837HQ19</accession>
<feature type="transmembrane region" description="Helical" evidence="1">
    <location>
        <begin position="6"/>
        <end position="22"/>
    </location>
</feature>
<dbReference type="AlphaFoldDB" id="A0A837HQ19"/>
<name>A0A837HQ19_9BACT</name>
<dbReference type="Pfam" id="PF00892">
    <property type="entry name" value="EamA"/>
    <property type="match status" value="1"/>
</dbReference>
<sequence length="310" mass="35175">MSNWFLLALIAPILWSIVNHIDKYMLSKYLKDRGVGALLIFSALSSVLILPIIAFFYRSEIFNISGMDFLILIFVGFLSSGAFYFYLAGMEMEEASIVVPLFQLIPVFGYFLSYLILGESLNTYQILAALLVMSGIMILSLEIDEENKLKFKTKVLILIATSSFLFALHDTLFKKVAIVENFWVSVFWQYASLTIFGLLILVGIKKFRKEFFGMFFNNMGKKIFFVNIMSEILYILGNLANNFATLLAPVAVVLVVSSYQPLFVFIGGVLLTIFLPKIATERISRKHLFHKLISIIIIIIGSYLLYTTSN</sequence>
<feature type="transmembrane region" description="Helical" evidence="1">
    <location>
        <begin position="155"/>
        <end position="173"/>
    </location>
</feature>
<feature type="transmembrane region" description="Helical" evidence="1">
    <location>
        <begin position="34"/>
        <end position="57"/>
    </location>
</feature>
<proteinExistence type="predicted"/>
<keyword evidence="1" id="KW-1133">Transmembrane helix</keyword>
<keyword evidence="1" id="KW-0812">Transmembrane</keyword>
<evidence type="ECO:0000256" key="1">
    <source>
        <dbReference type="SAM" id="Phobius"/>
    </source>
</evidence>
<evidence type="ECO:0000259" key="2">
    <source>
        <dbReference type="Pfam" id="PF00892"/>
    </source>
</evidence>
<feature type="transmembrane region" description="Helical" evidence="1">
    <location>
        <begin position="250"/>
        <end position="276"/>
    </location>
</feature>
<gene>
    <name evidence="3" type="ORF">UT27_C0008G0002</name>
</gene>
<dbReference type="InterPro" id="IPR000620">
    <property type="entry name" value="EamA_dom"/>
</dbReference>
<dbReference type="InterPro" id="IPR037185">
    <property type="entry name" value="EmrE-like"/>
</dbReference>
<evidence type="ECO:0000313" key="3">
    <source>
        <dbReference type="EMBL" id="KKR01382.1"/>
    </source>
</evidence>
<feature type="domain" description="EamA" evidence="2">
    <location>
        <begin position="4"/>
        <end position="140"/>
    </location>
</feature>
<feature type="transmembrane region" description="Helical" evidence="1">
    <location>
        <begin position="69"/>
        <end position="88"/>
    </location>
</feature>
<feature type="transmembrane region" description="Helical" evidence="1">
    <location>
        <begin position="224"/>
        <end position="244"/>
    </location>
</feature>
<reference evidence="3 4" key="1">
    <citation type="journal article" date="2015" name="Nature">
        <title>rRNA introns, odd ribosomes, and small enigmatic genomes across a large radiation of phyla.</title>
        <authorList>
            <person name="Brown C.T."/>
            <person name="Hug L.A."/>
            <person name="Thomas B.C."/>
            <person name="Sharon I."/>
            <person name="Castelle C.J."/>
            <person name="Singh A."/>
            <person name="Wilkins M.J."/>
            <person name="Williams K.H."/>
            <person name="Banfield J.F."/>
        </authorList>
    </citation>
    <scope>NUCLEOTIDE SEQUENCE [LARGE SCALE GENOMIC DNA]</scope>
</reference>
<feature type="transmembrane region" description="Helical" evidence="1">
    <location>
        <begin position="185"/>
        <end position="204"/>
    </location>
</feature>
<dbReference type="Gene3D" id="1.10.3730.20">
    <property type="match status" value="1"/>
</dbReference>
<protein>
    <recommendedName>
        <fullName evidence="2">EamA domain-containing protein</fullName>
    </recommendedName>
</protein>
<feature type="transmembrane region" description="Helical" evidence="1">
    <location>
        <begin position="288"/>
        <end position="306"/>
    </location>
</feature>
<dbReference type="GO" id="GO:0016020">
    <property type="term" value="C:membrane"/>
    <property type="evidence" value="ECO:0007669"/>
    <property type="project" value="InterPro"/>
</dbReference>
<evidence type="ECO:0000313" key="4">
    <source>
        <dbReference type="Proteomes" id="UP000033998"/>
    </source>
</evidence>
<dbReference type="SUPFAM" id="SSF103481">
    <property type="entry name" value="Multidrug resistance efflux transporter EmrE"/>
    <property type="match status" value="1"/>
</dbReference>
<comment type="caution">
    <text evidence="3">The sequence shown here is derived from an EMBL/GenBank/DDBJ whole genome shotgun (WGS) entry which is preliminary data.</text>
</comment>